<accession>A0AAU9CUK6</accession>
<dbReference type="Proteomes" id="UP001348817">
    <property type="component" value="Chromosome"/>
</dbReference>
<reference evidence="12 13" key="1">
    <citation type="submission" date="2021-12" db="EMBL/GenBank/DDBJ databases">
        <title>Genome sequencing of bacteria with rrn-lacking chromosome and rrn-plasmid.</title>
        <authorList>
            <person name="Anda M."/>
            <person name="Iwasaki W."/>
        </authorList>
    </citation>
    <scope>NUCLEOTIDE SEQUENCE [LARGE SCALE GENOMIC DNA]</scope>
    <source>
        <strain evidence="12 13">DSM 100852</strain>
    </source>
</reference>
<dbReference type="InterPro" id="IPR016484">
    <property type="entry name" value="GTPase_Der"/>
</dbReference>
<evidence type="ECO:0000313" key="12">
    <source>
        <dbReference type="EMBL" id="BDD10682.1"/>
    </source>
</evidence>
<dbReference type="Gene3D" id="3.30.300.20">
    <property type="match status" value="1"/>
</dbReference>
<dbReference type="AlphaFoldDB" id="A0AAU9CUK6"/>
<dbReference type="InterPro" id="IPR027417">
    <property type="entry name" value="P-loop_NTPase"/>
</dbReference>
<feature type="binding site" evidence="8">
    <location>
        <begin position="27"/>
        <end position="31"/>
    </location>
    <ligand>
        <name>GTP</name>
        <dbReference type="ChEBI" id="CHEBI:37565"/>
        <label>1</label>
    </ligand>
</feature>
<keyword evidence="13" id="KW-1185">Reference proteome</keyword>
<dbReference type="InterPro" id="IPR006073">
    <property type="entry name" value="GTP-bd"/>
</dbReference>
<name>A0AAU9CUK6_9BACT</name>
<comment type="similarity">
    <text evidence="1 8 9 10">Belongs to the TRAFAC class TrmE-Era-EngA-EngB-Septin-like GTPase superfamily. EngA (Der) GTPase family.</text>
</comment>
<dbReference type="InterPro" id="IPR015946">
    <property type="entry name" value="KH_dom-like_a/b"/>
</dbReference>
<evidence type="ECO:0000313" key="13">
    <source>
        <dbReference type="Proteomes" id="UP001348817"/>
    </source>
</evidence>
<dbReference type="FunFam" id="3.40.50.300:FF:000040">
    <property type="entry name" value="GTPase Der"/>
    <property type="match status" value="1"/>
</dbReference>
<organism evidence="12 13">
    <name type="scientific">Fulvitalea axinellae</name>
    <dbReference type="NCBI Taxonomy" id="1182444"/>
    <lineage>
        <taxon>Bacteria</taxon>
        <taxon>Pseudomonadati</taxon>
        <taxon>Bacteroidota</taxon>
        <taxon>Cytophagia</taxon>
        <taxon>Cytophagales</taxon>
        <taxon>Persicobacteraceae</taxon>
        <taxon>Fulvitalea</taxon>
    </lineage>
</organism>
<proteinExistence type="inferred from homology"/>
<dbReference type="NCBIfam" id="TIGR03594">
    <property type="entry name" value="GTPase_EngA"/>
    <property type="match status" value="1"/>
</dbReference>
<dbReference type="GO" id="GO:0043022">
    <property type="term" value="F:ribosome binding"/>
    <property type="evidence" value="ECO:0007669"/>
    <property type="project" value="TreeGrafter"/>
</dbReference>
<dbReference type="Pfam" id="PF01926">
    <property type="entry name" value="MMR_HSR1"/>
    <property type="match status" value="2"/>
</dbReference>
<feature type="binding site" evidence="8">
    <location>
        <begin position="200"/>
        <end position="204"/>
    </location>
    <ligand>
        <name>GTP</name>
        <dbReference type="ChEBI" id="CHEBI:37565"/>
        <label>2</label>
    </ligand>
</feature>
<dbReference type="InterPro" id="IPR032859">
    <property type="entry name" value="KH_dom-like"/>
</dbReference>
<dbReference type="PROSITE" id="PS51712">
    <property type="entry name" value="G_ENGA"/>
    <property type="match status" value="1"/>
</dbReference>
<dbReference type="GO" id="GO:0042254">
    <property type="term" value="P:ribosome biogenesis"/>
    <property type="evidence" value="ECO:0007669"/>
    <property type="project" value="UniProtKB-KW"/>
</dbReference>
<evidence type="ECO:0000256" key="5">
    <source>
        <dbReference type="ARBA" id="ARBA00022741"/>
    </source>
</evidence>
<comment type="function">
    <text evidence="8 10">GTPase that plays an essential role in the late steps of ribosome biogenesis.</text>
</comment>
<sequence length="406" mass="45902">MDDEAGVTRDRHYGYGEWIGKNYTVIDTGGYVTGSEDTFESAIREQVKEAIDEATVILFMVDSHTGLTGMDKDFANILREVKKPVFIVANKADNTEYSFQSAEFYELGMGEVYPVSSANGSGTGDLLDEVVKEFQTEDEGNPDEGVPRIAVVGRPNAGKSSFVNLLLGKERNIVTDIAGTTRDSINSRYKAFGKDFILTDTAGIRRKSRVKENIEFYSVMRAIQSIQDCDVCILMVDATRGFEAQDMSILSLANKYKKGVVIMMNKWDLVEKDHKTAVKIQKGLKEKLGPLGYIPVLFTSVLTKQRVLKTVEEAIQVFENRSKRIPTSELNEFMLKVIESYPPPATKGKHIKIKYVTQLPTKVPSIAFFCNLPQYIKEPYQRFLENRFREEYGFEGVPINMFFRQK</sequence>
<dbReference type="InterPro" id="IPR031166">
    <property type="entry name" value="G_ENGA"/>
</dbReference>
<dbReference type="EMBL" id="AP025314">
    <property type="protein sequence ID" value="BDD10682.1"/>
    <property type="molecule type" value="Genomic_DNA"/>
</dbReference>
<dbReference type="PIRSF" id="PIRSF006485">
    <property type="entry name" value="GTP-binding_EngA"/>
    <property type="match status" value="1"/>
</dbReference>
<evidence type="ECO:0000256" key="1">
    <source>
        <dbReference type="ARBA" id="ARBA00008279"/>
    </source>
</evidence>
<dbReference type="Gene3D" id="3.40.50.300">
    <property type="entry name" value="P-loop containing nucleotide triphosphate hydrolases"/>
    <property type="match status" value="2"/>
</dbReference>
<keyword evidence="6 8" id="KW-0342">GTP-binding</keyword>
<dbReference type="CDD" id="cd01895">
    <property type="entry name" value="EngA2"/>
    <property type="match status" value="1"/>
</dbReference>
<protein>
    <recommendedName>
        <fullName evidence="2 8">GTPase Der</fullName>
    </recommendedName>
    <alternativeName>
        <fullName evidence="7 8">GTP-binding protein EngA</fullName>
    </alternativeName>
</protein>
<dbReference type="FunFam" id="3.30.300.20:FF:000004">
    <property type="entry name" value="GTPase Der"/>
    <property type="match status" value="1"/>
</dbReference>
<dbReference type="PANTHER" id="PTHR43834:SF6">
    <property type="entry name" value="GTPASE DER"/>
    <property type="match status" value="1"/>
</dbReference>
<evidence type="ECO:0000256" key="2">
    <source>
        <dbReference type="ARBA" id="ARBA00020953"/>
    </source>
</evidence>
<evidence type="ECO:0000256" key="10">
    <source>
        <dbReference type="RuleBase" id="RU004481"/>
    </source>
</evidence>
<dbReference type="InterPro" id="IPR005225">
    <property type="entry name" value="Small_GTP-bd"/>
</dbReference>
<comment type="subunit">
    <text evidence="8">Associates with the 50S ribosomal subunit.</text>
</comment>
<evidence type="ECO:0000256" key="8">
    <source>
        <dbReference type="HAMAP-Rule" id="MF_00195"/>
    </source>
</evidence>
<dbReference type="PANTHER" id="PTHR43834">
    <property type="entry name" value="GTPASE DER"/>
    <property type="match status" value="1"/>
</dbReference>
<keyword evidence="4 10" id="KW-0677">Repeat</keyword>
<feature type="binding site" evidence="8">
    <location>
        <begin position="153"/>
        <end position="160"/>
    </location>
    <ligand>
        <name>GTP</name>
        <dbReference type="ChEBI" id="CHEBI:37565"/>
        <label>2</label>
    </ligand>
</feature>
<evidence type="ECO:0000256" key="3">
    <source>
        <dbReference type="ARBA" id="ARBA00022517"/>
    </source>
</evidence>
<dbReference type="NCBIfam" id="TIGR00231">
    <property type="entry name" value="small_GTP"/>
    <property type="match status" value="1"/>
</dbReference>
<evidence type="ECO:0000256" key="9">
    <source>
        <dbReference type="PROSITE-ProRule" id="PRU01049"/>
    </source>
</evidence>
<feature type="binding site" evidence="8">
    <location>
        <begin position="265"/>
        <end position="268"/>
    </location>
    <ligand>
        <name>GTP</name>
        <dbReference type="ChEBI" id="CHEBI:37565"/>
        <label>2</label>
    </ligand>
</feature>
<evidence type="ECO:0000256" key="4">
    <source>
        <dbReference type="ARBA" id="ARBA00022737"/>
    </source>
</evidence>
<keyword evidence="5 8" id="KW-0547">Nucleotide-binding</keyword>
<evidence type="ECO:0000259" key="11">
    <source>
        <dbReference type="PROSITE" id="PS51712"/>
    </source>
</evidence>
<dbReference type="Pfam" id="PF14714">
    <property type="entry name" value="KH_dom-like"/>
    <property type="match status" value="1"/>
</dbReference>
<feature type="domain" description="EngA-type G" evidence="11">
    <location>
        <begin position="147"/>
        <end position="322"/>
    </location>
</feature>
<comment type="caution">
    <text evidence="8">Lacks conserved residue(s) required for the propagation of feature annotation.</text>
</comment>
<evidence type="ECO:0000256" key="7">
    <source>
        <dbReference type="ARBA" id="ARBA00032345"/>
    </source>
</evidence>
<keyword evidence="3 8" id="KW-0690">Ribosome biogenesis</keyword>
<dbReference type="KEGG" id="fax:FUAX_31140"/>
<feature type="binding site" evidence="8">
    <location>
        <begin position="90"/>
        <end position="93"/>
    </location>
    <ligand>
        <name>GTP</name>
        <dbReference type="ChEBI" id="CHEBI:37565"/>
        <label>1</label>
    </ligand>
</feature>
<dbReference type="CDD" id="cd01894">
    <property type="entry name" value="EngA1"/>
    <property type="match status" value="1"/>
</dbReference>
<gene>
    <name evidence="8 12" type="primary">der</name>
    <name evidence="12" type="ORF">FUAX_31140</name>
</gene>
<dbReference type="SUPFAM" id="SSF52540">
    <property type="entry name" value="P-loop containing nucleoside triphosphate hydrolases"/>
    <property type="match status" value="2"/>
</dbReference>
<evidence type="ECO:0000256" key="6">
    <source>
        <dbReference type="ARBA" id="ARBA00023134"/>
    </source>
</evidence>
<dbReference type="HAMAP" id="MF_00195">
    <property type="entry name" value="GTPase_Der"/>
    <property type="match status" value="1"/>
</dbReference>
<dbReference type="GO" id="GO:0005525">
    <property type="term" value="F:GTP binding"/>
    <property type="evidence" value="ECO:0007669"/>
    <property type="project" value="UniProtKB-UniRule"/>
</dbReference>